<sequence length="1098" mass="111093">MLPGLRPLTAFEVFLQRRQQDATEAHEELTPQSSRVNKAPRPVAAAQADTPPTQQRRTLTRGEQPSAQPWGPPHSAPHGGAPERPPQLHPLHPSGSLPNSARAQETPRAKSGLTPQVVAALPGGRKASDGDLPAAAKPTTAGTTAVYGELATAAASLASAAHKLARGSAADRSVAASYETLAQAAADLATSAWLIRPLTSNLGGSGPKPTTPSPWHAPQQPLPTSLPRAVDPMASAAAAAGGGGSSTSGGGGAATAGLAFASGGAASAGASPSGRPFPGASPGRGRVHAPRFPGYNPLIHLMESELPLPGSSGSAMRPPASSPITHQLQDSRTLRSSAGGESVVAGSPASPPLRSARGPGPGLGQRQRLPPPSDPRWAAGPTFSSGGTPPPPGLLLPSPYDLSRLPVLSLSADAAAQRFSAGAAGGDVWSSQQLMLEETERARGGGGGGGGRLGGRLADEQPESTSLLPPNADSRTAEWVQQAAAAAAAAAASTEPGITPYDMDQDEVDMRYNKVLEALRQRMYARGPGRLAAAFRDLDSDGSGLLSRRDFLTVLQGLNLGAPGLLDEKVVDLMLSNVAAATSSPRPNMNNNNNTTTNTNTGNGASQHPFYLNNNNTNSKHHHQPQSINQPNPPNELQQQQNQHPLQPPQRVPYSDFVNALRFGSLPWRGYNPRLRHRVGADPDQPFGPPSALAGPLPYGTVYGADGAAAAAAAAAAASAVGGGGGGGINGGSAPGAAGGVPSLPTGSKPPADLSRGSFRQADRGAEGGLTLQAVDPLVRNSADHQANLAPASHGGGNDISNTVTATTAPATVNGTNPNGSSPPRGLRGPTLPDFQPQPKLEVNNAGGLQVATTGSRPWPTASWDATMSSSYYYGNGGAGGGGGSNSNSGGNSINGNAGVHGSSSSSSWRPAQQQQQQQHLLPPPQPAGAVLSASSRGVPRQHPFPLHHQQQHPQQHQQHPAPPGGQQQTPHPQPQQQQQLQQQRQPGWVEELQPWGHAEGSNSSYPAVGGGAAAGGLHGSSAGPQGGDWGSSSTAGGAGGAAGAAAASWQGASTWAWVPAARVEPLSGTHAGAAAVLHRLSGAPGTPLVGGGRASRV</sequence>
<feature type="compositionally biased region" description="Low complexity" evidence="2">
    <location>
        <begin position="886"/>
        <end position="921"/>
    </location>
</feature>
<dbReference type="SUPFAM" id="SSF47473">
    <property type="entry name" value="EF-hand"/>
    <property type="match status" value="1"/>
</dbReference>
<feature type="compositionally biased region" description="Gly residues" evidence="2">
    <location>
        <begin position="444"/>
        <end position="454"/>
    </location>
</feature>
<dbReference type="EMBL" id="BMAR01000015">
    <property type="protein sequence ID" value="GFR46582.1"/>
    <property type="molecule type" value="Genomic_DNA"/>
</dbReference>
<feature type="region of interest" description="Disordered" evidence="2">
    <location>
        <begin position="263"/>
        <end position="291"/>
    </location>
</feature>
<feature type="region of interest" description="Disordered" evidence="2">
    <location>
        <begin position="202"/>
        <end position="228"/>
    </location>
</feature>
<proteinExistence type="predicted"/>
<evidence type="ECO:0000256" key="2">
    <source>
        <dbReference type="SAM" id="MobiDB-lite"/>
    </source>
</evidence>
<feature type="compositionally biased region" description="Low complexity" evidence="2">
    <location>
        <begin position="263"/>
        <end position="284"/>
    </location>
</feature>
<name>A0AAD3HMV7_9CHLO</name>
<evidence type="ECO:0000259" key="3">
    <source>
        <dbReference type="PROSITE" id="PS50222"/>
    </source>
</evidence>
<keyword evidence="1" id="KW-0106">Calcium</keyword>
<feature type="compositionally biased region" description="Low complexity" evidence="2">
    <location>
        <begin position="44"/>
        <end position="57"/>
    </location>
</feature>
<dbReference type="InterPro" id="IPR018247">
    <property type="entry name" value="EF_Hand_1_Ca_BS"/>
</dbReference>
<evidence type="ECO:0000256" key="1">
    <source>
        <dbReference type="ARBA" id="ARBA00022837"/>
    </source>
</evidence>
<feature type="compositionally biased region" description="Low complexity" evidence="2">
    <location>
        <begin position="625"/>
        <end position="645"/>
    </location>
</feature>
<feature type="region of interest" description="Disordered" evidence="2">
    <location>
        <begin position="809"/>
        <end position="839"/>
    </location>
</feature>
<dbReference type="InterPro" id="IPR011992">
    <property type="entry name" value="EF-hand-dom_pair"/>
</dbReference>
<dbReference type="AlphaFoldDB" id="A0AAD3HMV7"/>
<gene>
    <name evidence="4" type="ORF">Agub_g8187</name>
</gene>
<feature type="compositionally biased region" description="Low complexity" evidence="2">
    <location>
        <begin position="590"/>
        <end position="604"/>
    </location>
</feature>
<feature type="region of interest" description="Disordered" evidence="2">
    <location>
        <begin position="306"/>
        <end position="397"/>
    </location>
</feature>
<feature type="compositionally biased region" description="Basic and acidic residues" evidence="2">
    <location>
        <begin position="19"/>
        <end position="29"/>
    </location>
</feature>
<feature type="compositionally biased region" description="Low complexity" evidence="2">
    <location>
        <begin position="809"/>
        <end position="819"/>
    </location>
</feature>
<dbReference type="Proteomes" id="UP001054857">
    <property type="component" value="Unassembled WGS sequence"/>
</dbReference>
<feature type="domain" description="EF-hand" evidence="3">
    <location>
        <begin position="526"/>
        <end position="561"/>
    </location>
</feature>
<evidence type="ECO:0000313" key="4">
    <source>
        <dbReference type="EMBL" id="GFR46582.1"/>
    </source>
</evidence>
<feature type="compositionally biased region" description="Gly residues" evidence="2">
    <location>
        <begin position="1009"/>
        <end position="1030"/>
    </location>
</feature>
<keyword evidence="5" id="KW-1185">Reference proteome</keyword>
<feature type="region of interest" description="Disordered" evidence="2">
    <location>
        <begin position="19"/>
        <end position="115"/>
    </location>
</feature>
<dbReference type="GO" id="GO:0005509">
    <property type="term" value="F:calcium ion binding"/>
    <property type="evidence" value="ECO:0007669"/>
    <property type="project" value="InterPro"/>
</dbReference>
<feature type="region of interest" description="Disordered" evidence="2">
    <location>
        <begin position="883"/>
        <end position="1052"/>
    </location>
</feature>
<dbReference type="InterPro" id="IPR002048">
    <property type="entry name" value="EF_hand_dom"/>
</dbReference>
<feature type="region of interest" description="Disordered" evidence="2">
    <location>
        <begin position="582"/>
        <end position="652"/>
    </location>
</feature>
<protein>
    <recommendedName>
        <fullName evidence="3">EF-hand domain-containing protein</fullName>
    </recommendedName>
</protein>
<feature type="region of interest" description="Disordered" evidence="2">
    <location>
        <begin position="441"/>
        <end position="474"/>
    </location>
</feature>
<reference evidence="4 5" key="1">
    <citation type="journal article" date="2021" name="Sci. Rep.">
        <title>Genome sequencing of the multicellular alga Astrephomene provides insights into convergent evolution of germ-soma differentiation.</title>
        <authorList>
            <person name="Yamashita S."/>
            <person name="Yamamoto K."/>
            <person name="Matsuzaki R."/>
            <person name="Suzuki S."/>
            <person name="Yamaguchi H."/>
            <person name="Hirooka S."/>
            <person name="Minakuchi Y."/>
            <person name="Miyagishima S."/>
            <person name="Kawachi M."/>
            <person name="Toyoda A."/>
            <person name="Nozaki H."/>
        </authorList>
    </citation>
    <scope>NUCLEOTIDE SEQUENCE [LARGE SCALE GENOMIC DNA]</scope>
    <source>
        <strain evidence="4 5">NIES-4017</strain>
    </source>
</reference>
<feature type="compositionally biased region" description="Low complexity" evidence="2">
    <location>
        <begin position="941"/>
        <end position="987"/>
    </location>
</feature>
<feature type="compositionally biased region" description="Polar residues" evidence="2">
    <location>
        <begin position="322"/>
        <end position="335"/>
    </location>
</feature>
<feature type="compositionally biased region" description="Low complexity" evidence="2">
    <location>
        <begin position="336"/>
        <end position="348"/>
    </location>
</feature>
<accession>A0AAD3HMV7</accession>
<evidence type="ECO:0000313" key="5">
    <source>
        <dbReference type="Proteomes" id="UP001054857"/>
    </source>
</evidence>
<comment type="caution">
    <text evidence="4">The sequence shown here is derived from an EMBL/GenBank/DDBJ whole genome shotgun (WGS) entry which is preliminary data.</text>
</comment>
<dbReference type="PROSITE" id="PS50222">
    <property type="entry name" value="EF_HAND_2"/>
    <property type="match status" value="1"/>
</dbReference>
<dbReference type="PROSITE" id="PS00018">
    <property type="entry name" value="EF_HAND_1"/>
    <property type="match status" value="1"/>
</dbReference>
<feature type="region of interest" description="Disordered" evidence="2">
    <location>
        <begin position="737"/>
        <end position="759"/>
    </location>
</feature>
<organism evidence="4 5">
    <name type="scientific">Astrephomene gubernaculifera</name>
    <dbReference type="NCBI Taxonomy" id="47775"/>
    <lineage>
        <taxon>Eukaryota</taxon>
        <taxon>Viridiplantae</taxon>
        <taxon>Chlorophyta</taxon>
        <taxon>core chlorophytes</taxon>
        <taxon>Chlorophyceae</taxon>
        <taxon>CS clade</taxon>
        <taxon>Chlamydomonadales</taxon>
        <taxon>Astrephomenaceae</taxon>
        <taxon>Astrephomene</taxon>
    </lineage>
</organism>